<dbReference type="InterPro" id="IPR034783">
    <property type="entry name" value="SNX4"/>
</dbReference>
<proteinExistence type="predicted"/>
<dbReference type="GO" id="GO:0031901">
    <property type="term" value="C:early endosome membrane"/>
    <property type="evidence" value="ECO:0007669"/>
    <property type="project" value="TreeGrafter"/>
</dbReference>
<keyword evidence="2" id="KW-1185">Reference proteome</keyword>
<reference evidence="1 2" key="1">
    <citation type="submission" date="2016-06" db="EMBL/GenBank/DDBJ databases">
        <title>The Draft Genome Sequence and Annotation of the Desert Woodrat Neotoma lepida.</title>
        <authorList>
            <person name="Campbell M."/>
            <person name="Oakeson K.F."/>
            <person name="Yandell M."/>
            <person name="Halpert J.R."/>
            <person name="Dearing D."/>
        </authorList>
    </citation>
    <scope>NUCLEOTIDE SEQUENCE [LARGE SCALE GENOMIC DNA]</scope>
    <source>
        <strain evidence="1">417</strain>
        <tissue evidence="1">Liver</tissue>
    </source>
</reference>
<evidence type="ECO:0000313" key="2">
    <source>
        <dbReference type="Proteomes" id="UP000092124"/>
    </source>
</evidence>
<dbReference type="GO" id="GO:0031201">
    <property type="term" value="C:SNARE complex"/>
    <property type="evidence" value="ECO:0007669"/>
    <property type="project" value="TreeGrafter"/>
</dbReference>
<dbReference type="Proteomes" id="UP000092124">
    <property type="component" value="Unassembled WGS sequence"/>
</dbReference>
<gene>
    <name evidence="1" type="ORF">A6R68_23677</name>
</gene>
<dbReference type="AlphaFoldDB" id="A0A1A6HWH3"/>
<dbReference type="PANTHER" id="PTHR46596">
    <property type="entry name" value="SORTING NEXIN-4"/>
    <property type="match status" value="1"/>
</dbReference>
<organism evidence="1 2">
    <name type="scientific">Neotoma lepida</name>
    <name type="common">Desert woodrat</name>
    <dbReference type="NCBI Taxonomy" id="56216"/>
    <lineage>
        <taxon>Eukaryota</taxon>
        <taxon>Metazoa</taxon>
        <taxon>Chordata</taxon>
        <taxon>Craniata</taxon>
        <taxon>Vertebrata</taxon>
        <taxon>Euteleostomi</taxon>
        <taxon>Mammalia</taxon>
        <taxon>Eutheria</taxon>
        <taxon>Euarchontoglires</taxon>
        <taxon>Glires</taxon>
        <taxon>Rodentia</taxon>
        <taxon>Myomorpha</taxon>
        <taxon>Muroidea</taxon>
        <taxon>Cricetidae</taxon>
        <taxon>Neotominae</taxon>
        <taxon>Neotoma</taxon>
    </lineage>
</organism>
<dbReference type="GO" id="GO:0032266">
    <property type="term" value="F:phosphatidylinositol-3-phosphate binding"/>
    <property type="evidence" value="ECO:0007669"/>
    <property type="project" value="TreeGrafter"/>
</dbReference>
<feature type="non-terminal residue" evidence="1">
    <location>
        <position position="123"/>
    </location>
</feature>
<dbReference type="OrthoDB" id="289314at2759"/>
<dbReference type="PANTHER" id="PTHR46596:SF1">
    <property type="entry name" value="SORTING NEXIN-4"/>
    <property type="match status" value="1"/>
</dbReference>
<dbReference type="EMBL" id="LZPO01008080">
    <property type="protein sequence ID" value="OBS82335.1"/>
    <property type="molecule type" value="Genomic_DNA"/>
</dbReference>
<sequence>RRKGTWKKRRERGKKRAEFVWHKVSADNVDPDFVERRQIGLENFVLREGSWKETVNETEFQLKAGSRLKVRKALWLGAGSMSLCSLTRSHCSGLGFQQQPCDALASGAVRTFSLKGVTTKLFG</sequence>
<dbReference type="GO" id="GO:0015031">
    <property type="term" value="P:protein transport"/>
    <property type="evidence" value="ECO:0007669"/>
    <property type="project" value="InterPro"/>
</dbReference>
<protein>
    <submittedName>
        <fullName evidence="1">Uncharacterized protein</fullName>
    </submittedName>
</protein>
<name>A0A1A6HWH3_NEOLE</name>
<accession>A0A1A6HWH3</accession>
<feature type="non-terminal residue" evidence="1">
    <location>
        <position position="1"/>
    </location>
</feature>
<comment type="caution">
    <text evidence="1">The sequence shown here is derived from an EMBL/GenBank/DDBJ whole genome shotgun (WGS) entry which is preliminary data.</text>
</comment>
<dbReference type="STRING" id="56216.A0A1A6HWH3"/>
<evidence type="ECO:0000313" key="1">
    <source>
        <dbReference type="EMBL" id="OBS82335.1"/>
    </source>
</evidence>
<dbReference type="GO" id="GO:2000786">
    <property type="term" value="P:positive regulation of autophagosome assembly"/>
    <property type="evidence" value="ECO:0007669"/>
    <property type="project" value="TreeGrafter"/>
</dbReference>
<dbReference type="GO" id="GO:0005886">
    <property type="term" value="C:plasma membrane"/>
    <property type="evidence" value="ECO:0007669"/>
    <property type="project" value="TreeGrafter"/>
</dbReference>